<proteinExistence type="predicted"/>
<dbReference type="RefSeq" id="YP_009954172.1">
    <property type="nucleotide sequence ID" value="NC_051629.1"/>
</dbReference>
<evidence type="ECO:0000313" key="2">
    <source>
        <dbReference type="Proteomes" id="UP000326803"/>
    </source>
</evidence>
<keyword evidence="2" id="KW-1185">Reference proteome</keyword>
<protein>
    <submittedName>
        <fullName evidence="1">Uncharacterized protein</fullName>
    </submittedName>
</protein>
<reference evidence="1 2" key="1">
    <citation type="submission" date="2019-07" db="EMBL/GenBank/DDBJ databases">
        <authorList>
            <person name="Divens A.M."/>
            <person name="Garlena R.A."/>
            <person name="Russell D.A."/>
            <person name="Pope W.H."/>
            <person name="Jacobs-Sera D."/>
            <person name="Hatfull G.F."/>
        </authorList>
    </citation>
    <scope>NUCLEOTIDE SEQUENCE [LARGE SCALE GENOMIC DNA]</scope>
</reference>
<dbReference type="GeneID" id="60325659"/>
<sequence length="76" mass="8338">MLNLTAHNLQGVAWVEDGRRAEFANGRRSFGVQRADGAWLSFDGVRPYCPRGGRAAAVEVAATIVVDDSLHWLRSL</sequence>
<dbReference type="EMBL" id="MN234176">
    <property type="protein sequence ID" value="QFG09476.1"/>
    <property type="molecule type" value="Genomic_DNA"/>
</dbReference>
<accession>A0A5J6TFC8</accession>
<organism evidence="1 2">
    <name type="scientific">Mycobacterium phage Yuna</name>
    <dbReference type="NCBI Taxonomy" id="2599885"/>
    <lineage>
        <taxon>Viruses</taxon>
        <taxon>Duplodnaviria</taxon>
        <taxon>Heunggongvirae</taxon>
        <taxon>Uroviricota</taxon>
        <taxon>Caudoviricetes</taxon>
        <taxon>Weiservirinae</taxon>
        <taxon>Anayavirus</taxon>
        <taxon>Anayavirus yuna</taxon>
    </lineage>
</organism>
<name>A0A5J6TFC8_9CAUD</name>
<dbReference type="Proteomes" id="UP000326803">
    <property type="component" value="Segment"/>
</dbReference>
<dbReference type="KEGG" id="vg:60325659"/>
<evidence type="ECO:0000313" key="1">
    <source>
        <dbReference type="EMBL" id="QFG09476.1"/>
    </source>
</evidence>
<gene>
    <name evidence="1" type="primary">94</name>
    <name evidence="1" type="ORF">PBI_YUNA_94</name>
</gene>